<keyword evidence="2" id="KW-1003">Cell membrane</keyword>
<evidence type="ECO:0000256" key="3">
    <source>
        <dbReference type="ARBA" id="ARBA00022692"/>
    </source>
</evidence>
<evidence type="ECO:0008006" key="9">
    <source>
        <dbReference type="Google" id="ProtNLM"/>
    </source>
</evidence>
<comment type="subcellular location">
    <subcellularLocation>
        <location evidence="1">Cell membrane</location>
        <topology evidence="1">Multi-pass membrane protein</topology>
    </subcellularLocation>
</comment>
<reference evidence="7" key="1">
    <citation type="submission" date="2004-02" db="EMBL/GenBank/DDBJ databases">
        <authorList>
            <consortium name="DOE Joint Genome Institute"/>
        </authorList>
    </citation>
    <scope>NUCLEOTIDE SEQUENCE [LARGE SCALE GENOMIC DNA]</scope>
    <source>
        <strain evidence="7">WH 8501</strain>
    </source>
</reference>
<reference evidence="7" key="2">
    <citation type="submission" date="2005-06" db="EMBL/GenBank/DDBJ databases">
        <title>Sequencing of the draft genome and assembly of Crocosphaera watsonii WH 8501.</title>
        <authorList>
            <consortium name="US DOE Joint Genome Institute (JGI-PGF)"/>
            <person name="Copeland A."/>
            <person name="Lucas S."/>
            <person name="Lapidus A."/>
            <person name="Barry K."/>
            <person name="Detter C."/>
            <person name="Glavina T."/>
            <person name="Hammon N."/>
            <person name="Israni S."/>
            <person name="Pitluck S."/>
            <person name="Richardson P."/>
        </authorList>
    </citation>
    <scope>NUCLEOTIDE SEQUENCE [LARGE SCALE GENOMIC DNA]</scope>
    <source>
        <strain evidence="7">WH 8501</strain>
    </source>
</reference>
<evidence type="ECO:0000256" key="1">
    <source>
        <dbReference type="ARBA" id="ARBA00004651"/>
    </source>
</evidence>
<proteinExistence type="predicted"/>
<evidence type="ECO:0000313" key="8">
    <source>
        <dbReference type="Proteomes" id="UP000003922"/>
    </source>
</evidence>
<keyword evidence="8" id="KW-1185">Reference proteome</keyword>
<reference evidence="7" key="3">
    <citation type="submission" date="2016-12" db="EMBL/GenBank/DDBJ databases">
        <title>Annotation of the draft genome assembly of Crocosphaera watsonii WH 8501.</title>
        <authorList>
            <consortium name="US DOE Joint Genome Institute (JGI-ORNL)"/>
            <person name="Larimer F."/>
            <person name="Land M."/>
        </authorList>
    </citation>
    <scope>NUCLEOTIDE SEQUENCE</scope>
    <source>
        <strain evidence="7">WH 8501</strain>
    </source>
</reference>
<dbReference type="InterPro" id="IPR020948">
    <property type="entry name" value="P_starv_induced_PsiE-like"/>
</dbReference>
<feature type="transmembrane region" description="Helical" evidence="6">
    <location>
        <begin position="113"/>
        <end position="131"/>
    </location>
</feature>
<dbReference type="GO" id="GO:0005886">
    <property type="term" value="C:plasma membrane"/>
    <property type="evidence" value="ECO:0007669"/>
    <property type="project" value="UniProtKB-SubCell"/>
</dbReference>
<evidence type="ECO:0000256" key="6">
    <source>
        <dbReference type="SAM" id="Phobius"/>
    </source>
</evidence>
<dbReference type="KEGG" id="cwa:CwatDRAFT_6718"/>
<evidence type="ECO:0000256" key="4">
    <source>
        <dbReference type="ARBA" id="ARBA00022989"/>
    </source>
</evidence>
<keyword evidence="4 6" id="KW-1133">Transmembrane helix</keyword>
<dbReference type="AlphaFoldDB" id="Q4CAZ5"/>
<evidence type="ECO:0000256" key="5">
    <source>
        <dbReference type="ARBA" id="ARBA00023136"/>
    </source>
</evidence>
<feature type="transmembrane region" description="Helical" evidence="6">
    <location>
        <begin position="79"/>
        <end position="101"/>
    </location>
</feature>
<name>Q4CAZ5_CROWT</name>
<dbReference type="Proteomes" id="UP000003922">
    <property type="component" value="Unassembled WGS sequence"/>
</dbReference>
<keyword evidence="3 6" id="KW-0812">Transmembrane</keyword>
<dbReference type="Pfam" id="PF06146">
    <property type="entry name" value="PsiE"/>
    <property type="match status" value="1"/>
</dbReference>
<feature type="transmembrane region" description="Helical" evidence="6">
    <location>
        <begin position="143"/>
        <end position="163"/>
    </location>
</feature>
<dbReference type="EMBL" id="AADV02000001">
    <property type="protein sequence ID" value="EAM52791.1"/>
    <property type="molecule type" value="Genomic_DNA"/>
</dbReference>
<evidence type="ECO:0000313" key="7">
    <source>
        <dbReference type="EMBL" id="EAM52791.1"/>
    </source>
</evidence>
<dbReference type="OrthoDB" id="488857at2"/>
<sequence>MVKAVTMGKRNPSKNRFKSLITKTGKLLRDDNFMVGIHFVENAVSKILSVALIIVVGVSLFELTLILAKDLFTTEPVGFFNKTLIEIFGLFLNILIALELLENITAYLRKHIVQVELVVVTALIAVARKIIIFDPSKYAKNDLIALAFACFALAASYALIRFINQRDN</sequence>
<protein>
    <recommendedName>
        <fullName evidence="9">Phosphate-starvation-inducible E</fullName>
    </recommendedName>
</protein>
<feature type="transmembrane region" description="Helical" evidence="6">
    <location>
        <begin position="47"/>
        <end position="67"/>
    </location>
</feature>
<keyword evidence="5 6" id="KW-0472">Membrane</keyword>
<evidence type="ECO:0000256" key="2">
    <source>
        <dbReference type="ARBA" id="ARBA00022475"/>
    </source>
</evidence>
<organism evidence="7 8">
    <name type="scientific">Crocosphaera watsonii WH 8501</name>
    <dbReference type="NCBI Taxonomy" id="165597"/>
    <lineage>
        <taxon>Bacteria</taxon>
        <taxon>Bacillati</taxon>
        <taxon>Cyanobacteriota</taxon>
        <taxon>Cyanophyceae</taxon>
        <taxon>Oscillatoriophycideae</taxon>
        <taxon>Chroococcales</taxon>
        <taxon>Aphanothecaceae</taxon>
        <taxon>Crocosphaera</taxon>
    </lineage>
</organism>
<gene>
    <name evidence="7" type="ORF">CwatDRAFT_6718</name>
</gene>
<accession>Q4CAZ5</accession>
<comment type="caution">
    <text evidence="7">The sequence shown here is derived from an EMBL/GenBank/DDBJ whole genome shotgun (WGS) entry which is preliminary data.</text>
</comment>